<proteinExistence type="predicted"/>
<keyword evidence="2" id="KW-1185">Reference proteome</keyword>
<name>A0A8S1S685_PAROT</name>
<sequence length="43" mass="4930">MLFEYKTASGQVSIRPFLQRVTSIQQAIGALQTYQIKKTKINE</sequence>
<evidence type="ECO:0000313" key="1">
    <source>
        <dbReference type="EMBL" id="CAD8135092.1"/>
    </source>
</evidence>
<evidence type="ECO:0000313" key="2">
    <source>
        <dbReference type="Proteomes" id="UP000683925"/>
    </source>
</evidence>
<dbReference type="Proteomes" id="UP000683925">
    <property type="component" value="Unassembled WGS sequence"/>
</dbReference>
<dbReference type="AlphaFoldDB" id="A0A8S1S685"/>
<dbReference type="EMBL" id="CAJJDP010000005">
    <property type="protein sequence ID" value="CAD8135092.1"/>
    <property type="molecule type" value="Genomic_DNA"/>
</dbReference>
<organism evidence="1 2">
    <name type="scientific">Paramecium octaurelia</name>
    <dbReference type="NCBI Taxonomy" id="43137"/>
    <lineage>
        <taxon>Eukaryota</taxon>
        <taxon>Sar</taxon>
        <taxon>Alveolata</taxon>
        <taxon>Ciliophora</taxon>
        <taxon>Intramacronucleata</taxon>
        <taxon>Oligohymenophorea</taxon>
        <taxon>Peniculida</taxon>
        <taxon>Parameciidae</taxon>
        <taxon>Paramecium</taxon>
    </lineage>
</organism>
<reference evidence="1" key="1">
    <citation type="submission" date="2021-01" db="EMBL/GenBank/DDBJ databases">
        <authorList>
            <consortium name="Genoscope - CEA"/>
            <person name="William W."/>
        </authorList>
    </citation>
    <scope>NUCLEOTIDE SEQUENCE</scope>
</reference>
<protein>
    <submittedName>
        <fullName evidence="1">Uncharacterized protein</fullName>
    </submittedName>
</protein>
<comment type="caution">
    <text evidence="1">The sequence shown here is derived from an EMBL/GenBank/DDBJ whole genome shotgun (WGS) entry which is preliminary data.</text>
</comment>
<accession>A0A8S1S685</accession>
<gene>
    <name evidence="1" type="ORF">POCTA_138.1.T0060213</name>
</gene>